<evidence type="ECO:0000256" key="2">
    <source>
        <dbReference type="ARBA" id="ARBA00012925"/>
    </source>
</evidence>
<dbReference type="PANTHER" id="PTHR11002:SF76">
    <property type="entry name" value="CARBONIC ANHYDRASE"/>
    <property type="match status" value="1"/>
</dbReference>
<evidence type="ECO:0000256" key="4">
    <source>
        <dbReference type="ARBA" id="ARBA00022833"/>
    </source>
</evidence>
<comment type="cofactor">
    <cofactor evidence="9">
        <name>Zn(2+)</name>
        <dbReference type="ChEBI" id="CHEBI:29105"/>
    </cofactor>
    <text evidence="9">Binds 1 zinc ion per subunit.</text>
</comment>
<gene>
    <name evidence="10" type="ORF">BA896_010440</name>
</gene>
<dbReference type="Pfam" id="PF00484">
    <property type="entry name" value="Pro_CA"/>
    <property type="match status" value="1"/>
</dbReference>
<comment type="catalytic activity">
    <reaction evidence="7">
        <text>hydrogencarbonate + H(+) = CO2 + H2O</text>
        <dbReference type="Rhea" id="RHEA:10748"/>
        <dbReference type="ChEBI" id="CHEBI:15377"/>
        <dbReference type="ChEBI" id="CHEBI:15378"/>
        <dbReference type="ChEBI" id="CHEBI:16526"/>
        <dbReference type="ChEBI" id="CHEBI:17544"/>
        <dbReference type="EC" id="4.2.1.1"/>
    </reaction>
</comment>
<dbReference type="Proteomes" id="UP000092634">
    <property type="component" value="Unassembled WGS sequence"/>
</dbReference>
<evidence type="ECO:0000313" key="11">
    <source>
        <dbReference type="Proteomes" id="UP000092634"/>
    </source>
</evidence>
<dbReference type="GO" id="GO:0008270">
    <property type="term" value="F:zinc ion binding"/>
    <property type="evidence" value="ECO:0007669"/>
    <property type="project" value="InterPro"/>
</dbReference>
<comment type="similarity">
    <text evidence="1">Belongs to the beta-class carbonic anhydrase family.</text>
</comment>
<dbReference type="InterPro" id="IPR036874">
    <property type="entry name" value="Carbonic_anhydrase_sf"/>
</dbReference>
<dbReference type="InterPro" id="IPR001765">
    <property type="entry name" value="Carbonic_anhydrase"/>
</dbReference>
<dbReference type="InterPro" id="IPR015892">
    <property type="entry name" value="Carbonic_anhydrase_CS"/>
</dbReference>
<evidence type="ECO:0000256" key="6">
    <source>
        <dbReference type="ARBA" id="ARBA00039351"/>
    </source>
</evidence>
<feature type="binding site" evidence="9">
    <location>
        <position position="104"/>
    </location>
    <ligand>
        <name>Zn(2+)</name>
        <dbReference type="ChEBI" id="CHEBI:29105"/>
    </ligand>
</feature>
<dbReference type="NCBIfam" id="NF007756">
    <property type="entry name" value="PRK10437.1"/>
    <property type="match status" value="1"/>
</dbReference>
<dbReference type="SUPFAM" id="SSF53056">
    <property type="entry name" value="beta-carbonic anhydrase, cab"/>
    <property type="match status" value="1"/>
</dbReference>
<evidence type="ECO:0000256" key="9">
    <source>
        <dbReference type="PIRSR" id="PIRSR601765-1"/>
    </source>
</evidence>
<dbReference type="EMBL" id="MAQB02000001">
    <property type="protein sequence ID" value="OFJ49233.1"/>
    <property type="molecule type" value="Genomic_DNA"/>
</dbReference>
<dbReference type="EC" id="4.2.1.1" evidence="2"/>
<sequence>MTEPKNGLALAELLQRNRRWADAMVAKDPSYFKNLEAQTSPEYLWIGCSDSRVPANELLGMAPGDVFVHRNIANVVVHSDLNCLSVLQFAVDVLKVKHVIIVGHYGCKGVHAAMTGTRIGLVDNWLRHVQDVGQKHERYLGDVLTSRQRGDRLCELNVVEQVLNVCQTTIVQDAWERGQELSVHGWVYGLKDGLLNDLEVTVQAGHELAPRMATRLARYEATA</sequence>
<dbReference type="FunFam" id="3.40.1050.10:FF:000001">
    <property type="entry name" value="Carbonic anhydrase"/>
    <property type="match status" value="1"/>
</dbReference>
<keyword evidence="5" id="KW-0456">Lyase</keyword>
<protein>
    <recommendedName>
        <fullName evidence="6">Carbonic anhydrase 2</fullName>
        <ecNumber evidence="2">4.2.1.1</ecNumber>
    </recommendedName>
    <alternativeName>
        <fullName evidence="8">Carbonate dehydratase 2</fullName>
    </alternativeName>
</protein>
<reference evidence="10 11" key="1">
    <citation type="submission" date="2016-10" db="EMBL/GenBank/DDBJ databases">
        <title>Updated version of Genome Assembly of Janthinobacterium lividum ERGS5:01.</title>
        <authorList>
            <person name="Kumar R."/>
            <person name="Acharya V."/>
            <person name="Singh D."/>
        </authorList>
    </citation>
    <scope>NUCLEOTIDE SEQUENCE [LARGE SCALE GENOMIC DNA]</scope>
    <source>
        <strain evidence="10 11">ERGS5:01</strain>
    </source>
</reference>
<name>A0A1E8PSD0_9BURK</name>
<dbReference type="PROSITE" id="PS00704">
    <property type="entry name" value="PROK_CO2_ANHYDRASE_1"/>
    <property type="match status" value="1"/>
</dbReference>
<dbReference type="GO" id="GO:0004089">
    <property type="term" value="F:carbonate dehydratase activity"/>
    <property type="evidence" value="ECO:0007669"/>
    <property type="project" value="UniProtKB-EC"/>
</dbReference>
<keyword evidence="3 9" id="KW-0479">Metal-binding</keyword>
<proteinExistence type="inferred from homology"/>
<dbReference type="Gene3D" id="3.40.1050.10">
    <property type="entry name" value="Carbonic anhydrase"/>
    <property type="match status" value="1"/>
</dbReference>
<dbReference type="GO" id="GO:0015976">
    <property type="term" value="P:carbon utilization"/>
    <property type="evidence" value="ECO:0007669"/>
    <property type="project" value="InterPro"/>
</dbReference>
<keyword evidence="4 9" id="KW-0862">Zinc</keyword>
<evidence type="ECO:0000256" key="3">
    <source>
        <dbReference type="ARBA" id="ARBA00022723"/>
    </source>
</evidence>
<feature type="binding site" evidence="9">
    <location>
        <position position="107"/>
    </location>
    <ligand>
        <name>Zn(2+)</name>
        <dbReference type="ChEBI" id="CHEBI:29105"/>
    </ligand>
</feature>
<evidence type="ECO:0000313" key="10">
    <source>
        <dbReference type="EMBL" id="OFJ49233.1"/>
    </source>
</evidence>
<feature type="binding site" evidence="9">
    <location>
        <position position="50"/>
    </location>
    <ligand>
        <name>Zn(2+)</name>
        <dbReference type="ChEBI" id="CHEBI:29105"/>
    </ligand>
</feature>
<evidence type="ECO:0000256" key="1">
    <source>
        <dbReference type="ARBA" id="ARBA00006217"/>
    </source>
</evidence>
<dbReference type="PANTHER" id="PTHR11002">
    <property type="entry name" value="CARBONIC ANHYDRASE"/>
    <property type="match status" value="1"/>
</dbReference>
<evidence type="ECO:0000256" key="5">
    <source>
        <dbReference type="ARBA" id="ARBA00023239"/>
    </source>
</evidence>
<dbReference type="AlphaFoldDB" id="A0A1E8PSD0"/>
<feature type="binding site" evidence="9">
    <location>
        <position position="48"/>
    </location>
    <ligand>
        <name>Zn(2+)</name>
        <dbReference type="ChEBI" id="CHEBI:29105"/>
    </ligand>
</feature>
<accession>A0A1E8PSD0</accession>
<dbReference type="SMART" id="SM00947">
    <property type="entry name" value="Pro_CA"/>
    <property type="match status" value="1"/>
</dbReference>
<comment type="caution">
    <text evidence="10">The sequence shown here is derived from an EMBL/GenBank/DDBJ whole genome shotgun (WGS) entry which is preliminary data.</text>
</comment>
<organism evidence="10 11">
    <name type="scientific">Janthinobacterium lividum</name>
    <dbReference type="NCBI Taxonomy" id="29581"/>
    <lineage>
        <taxon>Bacteria</taxon>
        <taxon>Pseudomonadati</taxon>
        <taxon>Pseudomonadota</taxon>
        <taxon>Betaproteobacteria</taxon>
        <taxon>Burkholderiales</taxon>
        <taxon>Oxalobacteraceae</taxon>
        <taxon>Janthinobacterium</taxon>
    </lineage>
</organism>
<evidence type="ECO:0000256" key="8">
    <source>
        <dbReference type="ARBA" id="ARBA00082533"/>
    </source>
</evidence>
<evidence type="ECO:0000256" key="7">
    <source>
        <dbReference type="ARBA" id="ARBA00048348"/>
    </source>
</evidence>
<dbReference type="CDD" id="cd00883">
    <property type="entry name" value="beta_CA_cladeA"/>
    <property type="match status" value="1"/>
</dbReference>